<dbReference type="RefSeq" id="WP_367854298.1">
    <property type="nucleotide sequence ID" value="NZ_JBFOHK010000002.1"/>
</dbReference>
<feature type="compositionally biased region" description="Polar residues" evidence="6">
    <location>
        <begin position="272"/>
        <end position="285"/>
    </location>
</feature>
<dbReference type="InterPro" id="IPR002416">
    <property type="entry name" value="T2SS_protein-GspH"/>
</dbReference>
<evidence type="ECO:0000256" key="3">
    <source>
        <dbReference type="ARBA" id="ARBA00022692"/>
    </source>
</evidence>
<dbReference type="SUPFAM" id="SSF54523">
    <property type="entry name" value="Pili subunits"/>
    <property type="match status" value="1"/>
</dbReference>
<feature type="compositionally biased region" description="Low complexity" evidence="6">
    <location>
        <begin position="236"/>
        <end position="271"/>
    </location>
</feature>
<evidence type="ECO:0000256" key="6">
    <source>
        <dbReference type="SAM" id="MobiDB-lite"/>
    </source>
</evidence>
<reference evidence="8 9" key="1">
    <citation type="submission" date="2024-06" db="EMBL/GenBank/DDBJ databases">
        <authorList>
            <person name="Woo H."/>
        </authorList>
    </citation>
    <scope>NUCLEOTIDE SEQUENCE [LARGE SCALE GENOMIC DNA]</scope>
    <source>
        <strain evidence="8 9">Si-c</strain>
    </source>
</reference>
<evidence type="ECO:0000256" key="4">
    <source>
        <dbReference type="ARBA" id="ARBA00022989"/>
    </source>
</evidence>
<feature type="compositionally biased region" description="Low complexity" evidence="6">
    <location>
        <begin position="199"/>
        <end position="228"/>
    </location>
</feature>
<dbReference type="Pfam" id="PF07963">
    <property type="entry name" value="N_methyl"/>
    <property type="match status" value="1"/>
</dbReference>
<dbReference type="PRINTS" id="PR00885">
    <property type="entry name" value="BCTERIALGSPH"/>
</dbReference>
<evidence type="ECO:0000256" key="7">
    <source>
        <dbReference type="SAM" id="Phobius"/>
    </source>
</evidence>
<dbReference type="NCBIfam" id="TIGR02532">
    <property type="entry name" value="IV_pilin_GFxxxE"/>
    <property type="match status" value="1"/>
</dbReference>
<dbReference type="InterPro" id="IPR012902">
    <property type="entry name" value="N_methyl_site"/>
</dbReference>
<comment type="subcellular location">
    <subcellularLocation>
        <location evidence="1">Membrane</location>
        <topology evidence="1">Single-pass membrane protein</topology>
    </subcellularLocation>
</comment>
<keyword evidence="2" id="KW-0488">Methylation</keyword>
<keyword evidence="3 7" id="KW-0812">Transmembrane</keyword>
<evidence type="ECO:0000313" key="8">
    <source>
        <dbReference type="EMBL" id="MEW9572248.1"/>
    </source>
</evidence>
<evidence type="ECO:0000256" key="1">
    <source>
        <dbReference type="ARBA" id="ARBA00004167"/>
    </source>
</evidence>
<sequence>MLRPSPRSTRATLGRRRSWGFTLLELMMVVAIVAILATLAVSTYRVYILKAEAVQALVNYGHLRTVISVKTYADQMTNLQENSAPGAVPPALIGSMAAQEFNGPDGVTFQLIRAPAGTFASYPSEDTYALVATANNPAAVLRLRVLRTVLPQADGDKIWVLASADASSAQLIYPVEVGPGGALQDAVGTSDEGSTVSDTSAISGGSTSVSAGSNSGATTGSTGTSTGSVGTGGTSTGSNSSPAGATSSASSGTSLGSGTSGSGSQTANTNNPTSPAAGSSTITGSGAINGNTWTASAQICPASTSGGPLTGQTNTSVIFQVVTQYASFQVNQAISPTTGCTSYSYGGLPLSSDAQISVVQVVDYNPPNSGGTSTLWDGAKPTLTITP</sequence>
<evidence type="ECO:0000313" key="9">
    <source>
        <dbReference type="Proteomes" id="UP001556220"/>
    </source>
</evidence>
<protein>
    <submittedName>
        <fullName evidence="8">Type IV pilin protein</fullName>
    </submittedName>
</protein>
<feature type="transmembrane region" description="Helical" evidence="7">
    <location>
        <begin position="21"/>
        <end position="41"/>
    </location>
</feature>
<name>A0ABV3QEI3_9GAMM</name>
<dbReference type="Proteomes" id="UP001556220">
    <property type="component" value="Unassembled WGS sequence"/>
</dbReference>
<evidence type="ECO:0000256" key="2">
    <source>
        <dbReference type="ARBA" id="ARBA00022481"/>
    </source>
</evidence>
<keyword evidence="4 7" id="KW-1133">Transmembrane helix</keyword>
<keyword evidence="9" id="KW-1185">Reference proteome</keyword>
<dbReference type="InterPro" id="IPR045584">
    <property type="entry name" value="Pilin-like"/>
</dbReference>
<dbReference type="EMBL" id="JBFOHK010000002">
    <property type="protein sequence ID" value="MEW9572248.1"/>
    <property type="molecule type" value="Genomic_DNA"/>
</dbReference>
<gene>
    <name evidence="8" type="ORF">ABQJ54_10825</name>
</gene>
<organism evidence="8 9">
    <name type="scientific">Rhodanobacter lycopersici</name>
    <dbReference type="NCBI Taxonomy" id="3162487"/>
    <lineage>
        <taxon>Bacteria</taxon>
        <taxon>Pseudomonadati</taxon>
        <taxon>Pseudomonadota</taxon>
        <taxon>Gammaproteobacteria</taxon>
        <taxon>Lysobacterales</taxon>
        <taxon>Rhodanobacteraceae</taxon>
        <taxon>Rhodanobacter</taxon>
    </lineage>
</organism>
<accession>A0ABV3QEI3</accession>
<keyword evidence="5 7" id="KW-0472">Membrane</keyword>
<evidence type="ECO:0000256" key="5">
    <source>
        <dbReference type="ARBA" id="ARBA00023136"/>
    </source>
</evidence>
<comment type="caution">
    <text evidence="8">The sequence shown here is derived from an EMBL/GenBank/DDBJ whole genome shotgun (WGS) entry which is preliminary data.</text>
</comment>
<feature type="region of interest" description="Disordered" evidence="6">
    <location>
        <begin position="183"/>
        <end position="285"/>
    </location>
</feature>
<proteinExistence type="predicted"/>
<dbReference type="Gene3D" id="3.30.700.10">
    <property type="entry name" value="Glycoprotein, Type 4 Pilin"/>
    <property type="match status" value="1"/>
</dbReference>